<dbReference type="Pfam" id="PF00512">
    <property type="entry name" value="HisKA"/>
    <property type="match status" value="1"/>
</dbReference>
<organism evidence="11 12">
    <name type="scientific">Aneurinibacillus aneurinilyticus ATCC 12856</name>
    <dbReference type="NCBI Taxonomy" id="649747"/>
    <lineage>
        <taxon>Bacteria</taxon>
        <taxon>Bacillati</taxon>
        <taxon>Bacillota</taxon>
        <taxon>Bacilli</taxon>
        <taxon>Bacillales</taxon>
        <taxon>Paenibacillaceae</taxon>
        <taxon>Aneurinibacillus group</taxon>
        <taxon>Aneurinibacillus</taxon>
    </lineage>
</organism>
<dbReference type="Gene3D" id="3.40.190.10">
    <property type="entry name" value="Periplasmic binding protein-like II"/>
    <property type="match status" value="2"/>
</dbReference>
<dbReference type="Gene3D" id="1.10.287.130">
    <property type="match status" value="1"/>
</dbReference>
<dbReference type="Gene3D" id="3.30.450.20">
    <property type="entry name" value="PAS domain"/>
    <property type="match status" value="1"/>
</dbReference>
<reference evidence="11 12" key="1">
    <citation type="submission" date="2013-08" db="EMBL/GenBank/DDBJ databases">
        <authorList>
            <person name="Weinstock G."/>
            <person name="Sodergren E."/>
            <person name="Wylie T."/>
            <person name="Fulton L."/>
            <person name="Fulton R."/>
            <person name="Fronick C."/>
            <person name="O'Laughlin M."/>
            <person name="Godfrey J."/>
            <person name="Miner T."/>
            <person name="Herter B."/>
            <person name="Appelbaum E."/>
            <person name="Cordes M."/>
            <person name="Lek S."/>
            <person name="Wollam A."/>
            <person name="Pepin K.H."/>
            <person name="Palsikar V.B."/>
            <person name="Mitreva M."/>
            <person name="Wilson R.K."/>
        </authorList>
    </citation>
    <scope>NUCLEOTIDE SEQUENCE [LARGE SCALE GENOMIC DNA]</scope>
    <source>
        <strain evidence="11 12">ATCC 12856</strain>
    </source>
</reference>
<evidence type="ECO:0000256" key="5">
    <source>
        <dbReference type="ARBA" id="ARBA00022741"/>
    </source>
</evidence>
<dbReference type="Gene3D" id="3.30.565.10">
    <property type="entry name" value="Histidine kinase-like ATPase, C-terminal domain"/>
    <property type="match status" value="1"/>
</dbReference>
<dbReference type="PANTHER" id="PTHR43065:SF10">
    <property type="entry name" value="PEROXIDE STRESS-ACTIVATED HISTIDINE KINASE MAK3"/>
    <property type="match status" value="1"/>
</dbReference>
<protein>
    <recommendedName>
        <fullName evidence="2">histidine kinase</fullName>
        <ecNumber evidence="2">2.7.13.3</ecNumber>
    </recommendedName>
</protein>
<dbReference type="SUPFAM" id="SSF55785">
    <property type="entry name" value="PYP-like sensor domain (PAS domain)"/>
    <property type="match status" value="1"/>
</dbReference>
<sequence>MASLRKNHWLLFVCFLLCFLFAAPYVYGAALFPVSPPAKKTYKIAAEWALPPFSYIAENGSLTGASIDIMEKIAAYNNVVFEYIPMDLTQAEKELRAGKIDAIAGLTYSAKKNKMLDFSDPYFTMSDTLIVPNQKRNSIRSISDIRNSHVVLQNREAVVESLFNLRHTNLTITDNQLSGLLALLQGRADVFIGNKWTADVYLQHFKQQDSFAVLEIVIEPADFAIAVRKGDDPLLNIMNKTLAVMKTKGEINAIINNWTTPGFAVQINRLQHFIQLLTIGLGATACILLFIYIWNQRLKKAVQERTKELSTLNGYLQEQRQQIADRDAFKEQILNNIHTGIVTFDLDFSLTSSNSRAEEILRSSREAPLSIQHSPLLARILAHDKDIREQKEKRGNTLTKLEITEQEEWKVIYYRLLTLYDAQKKQTGYLLSMTDRTEEKRLEQKLIVQEKLHALGQLVAGIAHEIRNPLTSIKTFVEIMPDKYDQPQFRKAMMEYIPAEIDRLNAIVTDLLDYARPRSPNQEKYPADALLTSLLTLLRVTVEKKHICMEHIVHEDLVFYIDPQQIRQVFLNLLLNAIDAVEQQPIKKITITVTRESVKTGKVTITDTGSGIAPEQIKHIFEPFYTSKHDGVGLGLPLSYKLTKENEGDLRITSKSGQGTIVTVLLPLYIQEDRLHESQNTHH</sequence>
<dbReference type="EC" id="2.7.13.3" evidence="2"/>
<name>U1WAM2_ANEAE</name>
<dbReference type="InterPro" id="IPR001638">
    <property type="entry name" value="Solute-binding_3/MltF_N"/>
</dbReference>
<dbReference type="PRINTS" id="PR00344">
    <property type="entry name" value="BCTRLSENSOR"/>
</dbReference>
<evidence type="ECO:0000256" key="2">
    <source>
        <dbReference type="ARBA" id="ARBA00012438"/>
    </source>
</evidence>
<dbReference type="PANTHER" id="PTHR43065">
    <property type="entry name" value="SENSOR HISTIDINE KINASE"/>
    <property type="match status" value="1"/>
</dbReference>
<keyword evidence="8" id="KW-0902">Two-component regulatory system</keyword>
<feature type="domain" description="Histidine kinase" evidence="10">
    <location>
        <begin position="461"/>
        <end position="670"/>
    </location>
</feature>
<dbReference type="InterPro" id="IPR036890">
    <property type="entry name" value="HATPase_C_sf"/>
</dbReference>
<keyword evidence="3" id="KW-0597">Phosphoprotein</keyword>
<comment type="caution">
    <text evidence="11">The sequence shown here is derived from an EMBL/GenBank/DDBJ whole genome shotgun (WGS) entry which is preliminary data.</text>
</comment>
<evidence type="ECO:0000256" key="3">
    <source>
        <dbReference type="ARBA" id="ARBA00022553"/>
    </source>
</evidence>
<keyword evidence="9" id="KW-1133">Transmembrane helix</keyword>
<dbReference type="eggNOG" id="COG0834">
    <property type="taxonomic scope" value="Bacteria"/>
</dbReference>
<accession>U1WAM2</accession>
<dbReference type="SUPFAM" id="SSF55874">
    <property type="entry name" value="ATPase domain of HSP90 chaperone/DNA topoisomerase II/histidine kinase"/>
    <property type="match status" value="1"/>
</dbReference>
<comment type="catalytic activity">
    <reaction evidence="1">
        <text>ATP + protein L-histidine = ADP + protein N-phospho-L-histidine.</text>
        <dbReference type="EC" id="2.7.13.3"/>
    </reaction>
</comment>
<dbReference type="InterPro" id="IPR003661">
    <property type="entry name" value="HisK_dim/P_dom"/>
</dbReference>
<keyword evidence="9" id="KW-0812">Transmembrane</keyword>
<dbReference type="SMART" id="SM00387">
    <property type="entry name" value="HATPase_c"/>
    <property type="match status" value="1"/>
</dbReference>
<dbReference type="SUPFAM" id="SSF53850">
    <property type="entry name" value="Periplasmic binding protein-like II"/>
    <property type="match status" value="1"/>
</dbReference>
<dbReference type="EMBL" id="AWSJ01000352">
    <property type="protein sequence ID" value="ERI05569.1"/>
    <property type="molecule type" value="Genomic_DNA"/>
</dbReference>
<dbReference type="GO" id="GO:0000155">
    <property type="term" value="F:phosphorelay sensor kinase activity"/>
    <property type="evidence" value="ECO:0007669"/>
    <property type="project" value="InterPro"/>
</dbReference>
<evidence type="ECO:0000259" key="10">
    <source>
        <dbReference type="PROSITE" id="PS50109"/>
    </source>
</evidence>
<dbReference type="SUPFAM" id="SSF47384">
    <property type="entry name" value="Homodimeric domain of signal transducing histidine kinase"/>
    <property type="match status" value="1"/>
</dbReference>
<dbReference type="AlphaFoldDB" id="U1WAM2"/>
<dbReference type="CDD" id="cd00082">
    <property type="entry name" value="HisKA"/>
    <property type="match status" value="1"/>
</dbReference>
<gene>
    <name evidence="11" type="ORF">HMPREF0083_05641</name>
</gene>
<feature type="transmembrane region" description="Helical" evidence="9">
    <location>
        <begin position="273"/>
        <end position="295"/>
    </location>
</feature>
<keyword evidence="5" id="KW-0547">Nucleotide-binding</keyword>
<keyword evidence="4" id="KW-0808">Transferase</keyword>
<dbReference type="InterPro" id="IPR004358">
    <property type="entry name" value="Sig_transdc_His_kin-like_C"/>
</dbReference>
<dbReference type="eggNOG" id="COG5000">
    <property type="taxonomic scope" value="Bacteria"/>
</dbReference>
<evidence type="ECO:0000313" key="11">
    <source>
        <dbReference type="EMBL" id="ERI05569.1"/>
    </source>
</evidence>
<keyword evidence="12" id="KW-1185">Reference proteome</keyword>
<dbReference type="InterPro" id="IPR036097">
    <property type="entry name" value="HisK_dim/P_sf"/>
</dbReference>
<dbReference type="InterPro" id="IPR005467">
    <property type="entry name" value="His_kinase_dom"/>
</dbReference>
<dbReference type="SMART" id="SM00388">
    <property type="entry name" value="HisKA"/>
    <property type="match status" value="1"/>
</dbReference>
<dbReference type="HOGENOM" id="CLU_000445_114_69_9"/>
<evidence type="ECO:0000256" key="8">
    <source>
        <dbReference type="ARBA" id="ARBA00023012"/>
    </source>
</evidence>
<dbReference type="InterPro" id="IPR035965">
    <property type="entry name" value="PAS-like_dom_sf"/>
</dbReference>
<evidence type="ECO:0000256" key="9">
    <source>
        <dbReference type="SAM" id="Phobius"/>
    </source>
</evidence>
<dbReference type="Proteomes" id="UP000016511">
    <property type="component" value="Unassembled WGS sequence"/>
</dbReference>
<keyword evidence="9" id="KW-0472">Membrane</keyword>
<dbReference type="InterPro" id="IPR003594">
    <property type="entry name" value="HATPase_dom"/>
</dbReference>
<keyword evidence="6" id="KW-0418">Kinase</keyword>
<evidence type="ECO:0000256" key="7">
    <source>
        <dbReference type="ARBA" id="ARBA00022840"/>
    </source>
</evidence>
<dbReference type="GO" id="GO:0005524">
    <property type="term" value="F:ATP binding"/>
    <property type="evidence" value="ECO:0007669"/>
    <property type="project" value="UniProtKB-KW"/>
</dbReference>
<dbReference type="Pfam" id="PF02518">
    <property type="entry name" value="HATPase_c"/>
    <property type="match status" value="1"/>
</dbReference>
<evidence type="ECO:0000256" key="4">
    <source>
        <dbReference type="ARBA" id="ARBA00022679"/>
    </source>
</evidence>
<dbReference type="STRING" id="649747.HMPREF0083_05641"/>
<evidence type="ECO:0000313" key="12">
    <source>
        <dbReference type="Proteomes" id="UP000016511"/>
    </source>
</evidence>
<evidence type="ECO:0000256" key="6">
    <source>
        <dbReference type="ARBA" id="ARBA00022777"/>
    </source>
</evidence>
<dbReference type="PROSITE" id="PS50109">
    <property type="entry name" value="HIS_KIN"/>
    <property type="match status" value="1"/>
</dbReference>
<dbReference type="Pfam" id="PF00497">
    <property type="entry name" value="SBP_bac_3"/>
    <property type="match status" value="1"/>
</dbReference>
<dbReference type="PATRIC" id="fig|649747.3.peg.5065"/>
<proteinExistence type="predicted"/>
<evidence type="ECO:0000256" key="1">
    <source>
        <dbReference type="ARBA" id="ARBA00000085"/>
    </source>
</evidence>
<dbReference type="SMART" id="SM00062">
    <property type="entry name" value="PBPb"/>
    <property type="match status" value="1"/>
</dbReference>
<keyword evidence="7" id="KW-0067">ATP-binding</keyword>